<dbReference type="Pfam" id="PF03398">
    <property type="entry name" value="Ist1"/>
    <property type="match status" value="1"/>
</dbReference>
<comment type="similarity">
    <text evidence="1">Belongs to the IST1 family.</text>
</comment>
<sequence length="386" mass="44475">MKFFANMIETWFRRSFYSKCHSNIKLTLMRIEIIKRRRKAMEKYLRNDIVDLLRNGFVADAYHRAAGLYLDQNRSLCYDFIEQFCMLILNHLTVMNDQSECPQECREAVSSLIYAAARIADLPELRELRSLFTERYGNSPEAFINKEFVNLFKKERPTHDMKIHLMQEITLEHGVEWDPNSLEQSSYKPTPSSDDQPQNMYGDGHNEESHGTRNENGLRIKVQETGNHEGSNGEIEKQTDQMRKRILDYWSRTTSLFSTSRETSTSSDDSSSDDSSKGRSFFGLGLRQKHNGNKENQEVSNNSNIRILDNNATLPPGEKNTRQRKGGPLSRVKSHSTECVPNPLAKKGHVRTVSDVTNNPPRGHVHPKLPDYDEIKSRFTALRAKT</sequence>
<name>A0AAU9NXJ0_9ASTR</name>
<comment type="caution">
    <text evidence="3">The sequence shown here is derived from an EMBL/GenBank/DDBJ whole genome shotgun (WGS) entry which is preliminary data.</text>
</comment>
<proteinExistence type="inferred from homology"/>
<dbReference type="InterPro" id="IPR042277">
    <property type="entry name" value="IST1-like"/>
</dbReference>
<feature type="compositionally biased region" description="Low complexity" evidence="2">
    <location>
        <begin position="257"/>
        <end position="269"/>
    </location>
</feature>
<dbReference type="InterPro" id="IPR005061">
    <property type="entry name" value="Ist1"/>
</dbReference>
<reference evidence="3 4" key="1">
    <citation type="submission" date="2022-01" db="EMBL/GenBank/DDBJ databases">
        <authorList>
            <person name="Xiong W."/>
            <person name="Schranz E."/>
        </authorList>
    </citation>
    <scope>NUCLEOTIDE SEQUENCE [LARGE SCALE GENOMIC DNA]</scope>
</reference>
<feature type="compositionally biased region" description="Basic and acidic residues" evidence="2">
    <location>
        <begin position="204"/>
        <end position="215"/>
    </location>
</feature>
<dbReference type="FunFam" id="1.20.1260.60:FF:000002">
    <property type="entry name" value="Vacuolar protein sorting-associated protein IST1"/>
    <property type="match status" value="1"/>
</dbReference>
<organism evidence="3 4">
    <name type="scientific">Lactuca virosa</name>
    <dbReference type="NCBI Taxonomy" id="75947"/>
    <lineage>
        <taxon>Eukaryota</taxon>
        <taxon>Viridiplantae</taxon>
        <taxon>Streptophyta</taxon>
        <taxon>Embryophyta</taxon>
        <taxon>Tracheophyta</taxon>
        <taxon>Spermatophyta</taxon>
        <taxon>Magnoliopsida</taxon>
        <taxon>eudicotyledons</taxon>
        <taxon>Gunneridae</taxon>
        <taxon>Pentapetalae</taxon>
        <taxon>asterids</taxon>
        <taxon>campanulids</taxon>
        <taxon>Asterales</taxon>
        <taxon>Asteraceae</taxon>
        <taxon>Cichorioideae</taxon>
        <taxon>Cichorieae</taxon>
        <taxon>Lactucinae</taxon>
        <taxon>Lactuca</taxon>
    </lineage>
</organism>
<gene>
    <name evidence="3" type="ORF">LVIROSA_LOCUS28502</name>
</gene>
<keyword evidence="4" id="KW-1185">Reference proteome</keyword>
<dbReference type="PANTHER" id="PTHR12161">
    <property type="entry name" value="IST1 FAMILY MEMBER"/>
    <property type="match status" value="1"/>
</dbReference>
<evidence type="ECO:0000313" key="3">
    <source>
        <dbReference type="EMBL" id="CAH1442521.1"/>
    </source>
</evidence>
<feature type="region of interest" description="Disordered" evidence="2">
    <location>
        <begin position="257"/>
        <end position="370"/>
    </location>
</feature>
<feature type="region of interest" description="Disordered" evidence="2">
    <location>
        <begin position="180"/>
        <end position="215"/>
    </location>
</feature>
<feature type="compositionally biased region" description="Polar residues" evidence="2">
    <location>
        <begin position="181"/>
        <end position="199"/>
    </location>
</feature>
<dbReference type="Proteomes" id="UP001157418">
    <property type="component" value="Unassembled WGS sequence"/>
</dbReference>
<protein>
    <submittedName>
        <fullName evidence="3">Uncharacterized protein</fullName>
    </submittedName>
</protein>
<dbReference type="Gene3D" id="1.20.1260.60">
    <property type="entry name" value="Vacuolar protein sorting-associated protein Ist1"/>
    <property type="match status" value="1"/>
</dbReference>
<accession>A0AAU9NXJ0</accession>
<evidence type="ECO:0000256" key="2">
    <source>
        <dbReference type="SAM" id="MobiDB-lite"/>
    </source>
</evidence>
<dbReference type="EMBL" id="CAKMRJ010005412">
    <property type="protein sequence ID" value="CAH1442521.1"/>
    <property type="molecule type" value="Genomic_DNA"/>
</dbReference>
<dbReference type="PANTHER" id="PTHR12161:SF60">
    <property type="entry name" value="REGULATOR OF VPS4 ACTIVITY IN THE MVB PATHWAY PROTEIN"/>
    <property type="match status" value="1"/>
</dbReference>
<evidence type="ECO:0000256" key="1">
    <source>
        <dbReference type="ARBA" id="ARBA00005536"/>
    </source>
</evidence>
<evidence type="ECO:0000313" key="4">
    <source>
        <dbReference type="Proteomes" id="UP001157418"/>
    </source>
</evidence>
<dbReference type="GO" id="GO:0015031">
    <property type="term" value="P:protein transport"/>
    <property type="evidence" value="ECO:0007669"/>
    <property type="project" value="InterPro"/>
</dbReference>
<dbReference type="AlphaFoldDB" id="A0AAU9NXJ0"/>
<feature type="compositionally biased region" description="Polar residues" evidence="2">
    <location>
        <begin position="298"/>
        <end position="313"/>
    </location>
</feature>